<dbReference type="InterPro" id="IPR001707">
    <property type="entry name" value="Cmp_AcTrfase"/>
</dbReference>
<dbReference type="Gene3D" id="3.30.559.10">
    <property type="entry name" value="Chloramphenicol acetyltransferase-like domain"/>
    <property type="match status" value="1"/>
</dbReference>
<reference evidence="2 3" key="1">
    <citation type="submission" date="2016-10" db="EMBL/GenBank/DDBJ databases">
        <authorList>
            <person name="de Groot N.N."/>
        </authorList>
    </citation>
    <scope>NUCLEOTIDE SEQUENCE [LARGE SCALE GENOMIC DNA]</scope>
    <source>
        <strain evidence="2 3">DSM 27630</strain>
    </source>
</reference>
<sequence length="211" mass="24747">MTDYRIIDLENFSRKDYYGYFMSVDTRYEMTVKIDVTQAVKKCKDEFINFYAYTIFNLVQSANEIPNFRYGHLDGQLVEWQELVPTFTSFNQETTSFYSLWLEKLTDYQAVDREYKKLTKEYAHTTAIAPQESVPANVINISAIPWVHFDHFSSYSGAVKNDLTPMITIGKYERVGTQLLMPVNIKVHHATVDEYHVSLFFKALQEHMNLE</sequence>
<protein>
    <submittedName>
        <fullName evidence="2">Chloramphenicol O-acetyltransferase type A</fullName>
    </submittedName>
</protein>
<dbReference type="PIRSF" id="PIRSF000440">
    <property type="entry name" value="CAT"/>
    <property type="match status" value="1"/>
</dbReference>
<dbReference type="SMART" id="SM01059">
    <property type="entry name" value="CAT"/>
    <property type="match status" value="1"/>
</dbReference>
<dbReference type="AlphaFoldDB" id="A0A1I3B7Y5"/>
<dbReference type="EMBL" id="FOQE01000004">
    <property type="protein sequence ID" value="SFH58417.1"/>
    <property type="molecule type" value="Genomic_DNA"/>
</dbReference>
<gene>
    <name evidence="2" type="ORF">SAMN04489868_104103</name>
</gene>
<dbReference type="GO" id="GO:0008811">
    <property type="term" value="F:chloramphenicol O-acetyltransferase activity"/>
    <property type="evidence" value="ECO:0007669"/>
    <property type="project" value="InterPro"/>
</dbReference>
<dbReference type="Pfam" id="PF00302">
    <property type="entry name" value="CAT"/>
    <property type="match status" value="1"/>
</dbReference>
<dbReference type="RefSeq" id="WP_092091294.1">
    <property type="nucleotide sequence ID" value="NZ_FOQE01000004.1"/>
</dbReference>
<dbReference type="InterPro" id="IPR023213">
    <property type="entry name" value="CAT-like_dom_sf"/>
</dbReference>
<dbReference type="PANTHER" id="PTHR38474:SF1">
    <property type="entry name" value="SLR0299 PROTEIN"/>
    <property type="match status" value="1"/>
</dbReference>
<name>A0A1I3B7Y5_9LACT</name>
<proteinExistence type="predicted"/>
<evidence type="ECO:0000256" key="1">
    <source>
        <dbReference type="PIRSR" id="PIRSR000440-1"/>
    </source>
</evidence>
<evidence type="ECO:0000313" key="2">
    <source>
        <dbReference type="EMBL" id="SFH58417.1"/>
    </source>
</evidence>
<dbReference type="OrthoDB" id="9801766at2"/>
<organism evidence="2 3">
    <name type="scientific">Pisciglobus halotolerans</name>
    <dbReference type="NCBI Taxonomy" id="745365"/>
    <lineage>
        <taxon>Bacteria</taxon>
        <taxon>Bacillati</taxon>
        <taxon>Bacillota</taxon>
        <taxon>Bacilli</taxon>
        <taxon>Lactobacillales</taxon>
        <taxon>Carnobacteriaceae</taxon>
    </lineage>
</organism>
<keyword evidence="2" id="KW-0808">Transferase</keyword>
<evidence type="ECO:0000313" key="3">
    <source>
        <dbReference type="Proteomes" id="UP000198668"/>
    </source>
</evidence>
<dbReference type="Proteomes" id="UP000198668">
    <property type="component" value="Unassembled WGS sequence"/>
</dbReference>
<dbReference type="PANTHER" id="PTHR38474">
    <property type="entry name" value="SLR0299 PROTEIN"/>
    <property type="match status" value="1"/>
</dbReference>
<feature type="active site" description="Proton acceptor" evidence="1">
    <location>
        <position position="189"/>
    </location>
</feature>
<keyword evidence="3" id="KW-1185">Reference proteome</keyword>
<accession>A0A1I3B7Y5</accession>
<dbReference type="SUPFAM" id="SSF52777">
    <property type="entry name" value="CoA-dependent acyltransferases"/>
    <property type="match status" value="1"/>
</dbReference>